<comment type="caution">
    <text evidence="1">The sequence shown here is derived from an EMBL/GenBank/DDBJ whole genome shotgun (WGS) entry which is preliminary data.</text>
</comment>
<keyword evidence="1" id="KW-0808">Transferase</keyword>
<accession>A0ABR6WUJ0</accession>
<keyword evidence="2" id="KW-1185">Reference proteome</keyword>
<dbReference type="EMBL" id="WJBC01000008">
    <property type="protein sequence ID" value="MBC3804173.1"/>
    <property type="molecule type" value="Genomic_DNA"/>
</dbReference>
<sequence>MNNVTQIPYRIDQSELFARMKVTEKNPLYRKFLRSYQDILEKLPELLNIQGTFQLRANDAAEKLHQRLSGVSHIVYCMVTLGSGISERSNAYFQEKDFLKGLMIDSIADILVFNASNDYYAIIKEEVFRKNGYAMTMRYSPDDSLIPISFQKDILEQVNGRKLMAVDITEGYMYNPVKTLGYLYGADKDIELAKKDHDCVVCSNDICEYRK</sequence>
<keyword evidence="1" id="KW-0489">Methyltransferase</keyword>
<reference evidence="1 2" key="1">
    <citation type="journal article" date="2020" name="mSystems">
        <title>Defining Genomic and Predicted Metabolic Features of the Acetobacterium Genus.</title>
        <authorList>
            <person name="Ross D.E."/>
            <person name="Marshall C.W."/>
            <person name="Gulliver D."/>
            <person name="May H.D."/>
            <person name="Norman R.S."/>
        </authorList>
    </citation>
    <scope>NUCLEOTIDE SEQUENCE [LARGE SCALE GENOMIC DNA]</scope>
    <source>
        <strain evidence="1 2">DSM 8238</strain>
    </source>
</reference>
<dbReference type="Gene3D" id="3.40.109.40">
    <property type="match status" value="1"/>
</dbReference>
<evidence type="ECO:0000313" key="1">
    <source>
        <dbReference type="EMBL" id="MBC3804173.1"/>
    </source>
</evidence>
<dbReference type="Proteomes" id="UP000603234">
    <property type="component" value="Unassembled WGS sequence"/>
</dbReference>
<dbReference type="SUPFAM" id="SSF56507">
    <property type="entry name" value="Methionine synthase activation domain-like"/>
    <property type="match status" value="1"/>
</dbReference>
<dbReference type="GO" id="GO:0008168">
    <property type="term" value="F:methyltransferase activity"/>
    <property type="evidence" value="ECO:0007669"/>
    <property type="project" value="UniProtKB-KW"/>
</dbReference>
<evidence type="ECO:0000313" key="2">
    <source>
        <dbReference type="Proteomes" id="UP000603234"/>
    </source>
</evidence>
<dbReference type="InterPro" id="IPR037010">
    <property type="entry name" value="VitB12-dep_Met_synth_activ_sf"/>
</dbReference>
<name>A0ABR6WUJ0_9FIRM</name>
<dbReference type="GO" id="GO:0032259">
    <property type="term" value="P:methylation"/>
    <property type="evidence" value="ECO:0007669"/>
    <property type="project" value="UniProtKB-KW"/>
</dbReference>
<gene>
    <name evidence="1" type="ORF">GH808_06955</name>
</gene>
<organism evidence="1 2">
    <name type="scientific">Acetobacterium fimetarium</name>
    <dbReference type="NCBI Taxonomy" id="52691"/>
    <lineage>
        <taxon>Bacteria</taxon>
        <taxon>Bacillati</taxon>
        <taxon>Bacillota</taxon>
        <taxon>Clostridia</taxon>
        <taxon>Eubacteriales</taxon>
        <taxon>Eubacteriaceae</taxon>
        <taxon>Acetobacterium</taxon>
    </lineage>
</organism>
<protein>
    <submittedName>
        <fullName evidence="1">5-methyltetrahydrofolate--homocysteine methyltransferase</fullName>
    </submittedName>
</protein>
<proteinExistence type="predicted"/>
<dbReference type="RefSeq" id="WP_186842062.1">
    <property type="nucleotide sequence ID" value="NZ_WJBC01000008.1"/>
</dbReference>